<dbReference type="EMBL" id="HBGS01029258">
    <property type="protein sequence ID" value="CAD9426347.1"/>
    <property type="molecule type" value="Transcribed_RNA"/>
</dbReference>
<proteinExistence type="inferred from homology"/>
<evidence type="ECO:0000313" key="8">
    <source>
        <dbReference type="EMBL" id="CAD9426347.1"/>
    </source>
</evidence>
<organism evidence="8">
    <name type="scientific">Octactis speculum</name>
    <dbReference type="NCBI Taxonomy" id="3111310"/>
    <lineage>
        <taxon>Eukaryota</taxon>
        <taxon>Sar</taxon>
        <taxon>Stramenopiles</taxon>
        <taxon>Ochrophyta</taxon>
        <taxon>Dictyochophyceae</taxon>
        <taxon>Dictyochales</taxon>
        <taxon>Dictyochaceae</taxon>
        <taxon>Octactis</taxon>
    </lineage>
</organism>
<protein>
    <recommendedName>
        <fullName evidence="6">Protein YIPF</fullName>
    </recommendedName>
</protein>
<evidence type="ECO:0000256" key="5">
    <source>
        <dbReference type="ARBA" id="ARBA00023136"/>
    </source>
</evidence>
<evidence type="ECO:0000259" key="7">
    <source>
        <dbReference type="Pfam" id="PF04893"/>
    </source>
</evidence>
<accession>A0A7S2G127</accession>
<feature type="transmembrane region" description="Helical" evidence="6">
    <location>
        <begin position="223"/>
        <end position="243"/>
    </location>
</feature>
<comment type="similarity">
    <text evidence="2 6">Belongs to the YIP1 family.</text>
</comment>
<evidence type="ECO:0000256" key="1">
    <source>
        <dbReference type="ARBA" id="ARBA00004141"/>
    </source>
</evidence>
<evidence type="ECO:0000256" key="6">
    <source>
        <dbReference type="RuleBase" id="RU361264"/>
    </source>
</evidence>
<dbReference type="InterPro" id="IPR006977">
    <property type="entry name" value="Yip1_dom"/>
</dbReference>
<dbReference type="GO" id="GO:0048280">
    <property type="term" value="P:vesicle fusion with Golgi apparatus"/>
    <property type="evidence" value="ECO:0007669"/>
    <property type="project" value="TreeGrafter"/>
</dbReference>
<evidence type="ECO:0000256" key="4">
    <source>
        <dbReference type="ARBA" id="ARBA00022989"/>
    </source>
</evidence>
<keyword evidence="4 6" id="KW-1133">Transmembrane helix</keyword>
<feature type="transmembrane region" description="Helical" evidence="6">
    <location>
        <begin position="194"/>
        <end position="217"/>
    </location>
</feature>
<name>A0A7S2G127_9STRA</name>
<dbReference type="GO" id="GO:0000139">
    <property type="term" value="C:Golgi membrane"/>
    <property type="evidence" value="ECO:0007669"/>
    <property type="project" value="UniProtKB-SubCell"/>
</dbReference>
<comment type="subcellular location">
    <subcellularLocation>
        <location evidence="6">Golgi apparatus membrane</location>
        <topology evidence="6">Multi-pass membrane protein</topology>
    </subcellularLocation>
    <subcellularLocation>
        <location evidence="1">Membrane</location>
        <topology evidence="1">Multi-pass membrane protein</topology>
    </subcellularLocation>
</comment>
<feature type="transmembrane region" description="Helical" evidence="6">
    <location>
        <begin position="164"/>
        <end position="182"/>
    </location>
</feature>
<keyword evidence="5 6" id="KW-0472">Membrane</keyword>
<dbReference type="InterPro" id="IPR045231">
    <property type="entry name" value="Yip1/4-like"/>
</dbReference>
<reference evidence="8" key="1">
    <citation type="submission" date="2021-01" db="EMBL/GenBank/DDBJ databases">
        <authorList>
            <person name="Corre E."/>
            <person name="Pelletier E."/>
            <person name="Niang G."/>
            <person name="Scheremetjew M."/>
            <person name="Finn R."/>
            <person name="Kale V."/>
            <person name="Holt S."/>
            <person name="Cochrane G."/>
            <person name="Meng A."/>
            <person name="Brown T."/>
            <person name="Cohen L."/>
        </authorList>
    </citation>
    <scope>NUCLEOTIDE SEQUENCE</scope>
    <source>
        <strain evidence="8">CCMP1381</strain>
    </source>
</reference>
<dbReference type="PANTHER" id="PTHR21236:SF2">
    <property type="entry name" value="PROTEIN YIPF"/>
    <property type="match status" value="1"/>
</dbReference>
<evidence type="ECO:0000256" key="3">
    <source>
        <dbReference type="ARBA" id="ARBA00022692"/>
    </source>
</evidence>
<feature type="transmembrane region" description="Helical" evidence="6">
    <location>
        <begin position="255"/>
        <end position="272"/>
    </location>
</feature>
<gene>
    <name evidence="8" type="ORF">DSPE1174_LOCUS14880</name>
</gene>
<dbReference type="AlphaFoldDB" id="A0A7S2G127"/>
<dbReference type="Pfam" id="PF04893">
    <property type="entry name" value="Yip1"/>
    <property type="match status" value="1"/>
</dbReference>
<keyword evidence="3 6" id="KW-0812">Transmembrane</keyword>
<dbReference type="PANTHER" id="PTHR21236">
    <property type="entry name" value="GOLGI MEMBRANE PROTEIN YIP1"/>
    <property type="match status" value="1"/>
</dbReference>
<feature type="domain" description="Yip1" evidence="7">
    <location>
        <begin position="125"/>
        <end position="270"/>
    </location>
</feature>
<evidence type="ECO:0000256" key="2">
    <source>
        <dbReference type="ARBA" id="ARBA00010596"/>
    </source>
</evidence>
<sequence>MGENELRSLIVGDGAMNQDVYGRPSPPGVVNQWGAENAGGGADCWYNSPTLEGGPEGSVSVNTAQGGVENPTYSNIQPPPAMIRTETMNEMYMGGDEDFANEPPLLEELDINFRDIMTKTLAVLQPFKPVDNHIVRDSDLTGPLIFFGCLGFCLLLSGKIHFGHIYSCAIFGCVSVYLLLNLMSPADCGEIDVLCVASILGYCLLPITIVSLFGIVFTLSGAVGNAFALLAVVWCTVTATRLFEQALSMKKQRLLIAYPVGLLYSCFVLMTIF</sequence>
<dbReference type="GO" id="GO:0006888">
    <property type="term" value="P:endoplasmic reticulum to Golgi vesicle-mediated transport"/>
    <property type="evidence" value="ECO:0007669"/>
    <property type="project" value="InterPro"/>
</dbReference>
<dbReference type="GO" id="GO:0005802">
    <property type="term" value="C:trans-Golgi network"/>
    <property type="evidence" value="ECO:0007669"/>
    <property type="project" value="TreeGrafter"/>
</dbReference>
<comment type="caution">
    <text evidence="6">Lacks conserved residue(s) required for the propagation of feature annotation.</text>
</comment>